<dbReference type="InterPro" id="IPR003399">
    <property type="entry name" value="Mce/MlaD"/>
</dbReference>
<keyword evidence="1" id="KW-0812">Transmembrane</keyword>
<dbReference type="Pfam" id="PF11887">
    <property type="entry name" value="Mce4_CUP1"/>
    <property type="match status" value="1"/>
</dbReference>
<reference evidence="4 5" key="1">
    <citation type="submission" date="2024-06" db="EMBL/GenBank/DDBJ databases">
        <title>The Natural Products Discovery Center: Release of the First 8490 Sequenced Strains for Exploring Actinobacteria Biosynthetic Diversity.</title>
        <authorList>
            <person name="Kalkreuter E."/>
            <person name="Kautsar S.A."/>
            <person name="Yang D."/>
            <person name="Bader C.D."/>
            <person name="Teijaro C.N."/>
            <person name="Fluegel L."/>
            <person name="Davis C.M."/>
            <person name="Simpson J.R."/>
            <person name="Lauterbach L."/>
            <person name="Steele A.D."/>
            <person name="Gui C."/>
            <person name="Meng S."/>
            <person name="Li G."/>
            <person name="Viehrig K."/>
            <person name="Ye F."/>
            <person name="Su P."/>
            <person name="Kiefer A.F."/>
            <person name="Nichols A."/>
            <person name="Cepeda A.J."/>
            <person name="Yan W."/>
            <person name="Fan B."/>
            <person name="Jiang Y."/>
            <person name="Adhikari A."/>
            <person name="Zheng C.-J."/>
            <person name="Schuster L."/>
            <person name="Cowan T.M."/>
            <person name="Smanski M.J."/>
            <person name="Chevrette M.G."/>
            <person name="De Carvalho L.P.S."/>
            <person name="Shen B."/>
        </authorList>
    </citation>
    <scope>NUCLEOTIDE SEQUENCE [LARGE SCALE GENOMIC DNA]</scope>
    <source>
        <strain evidence="4 5">NPDC050403</strain>
    </source>
</reference>
<dbReference type="EMBL" id="JBFAKC010000007">
    <property type="protein sequence ID" value="MEV0709459.1"/>
    <property type="molecule type" value="Genomic_DNA"/>
</dbReference>
<evidence type="ECO:0000259" key="2">
    <source>
        <dbReference type="Pfam" id="PF02470"/>
    </source>
</evidence>
<feature type="domain" description="Mammalian cell entry C-terminal" evidence="3">
    <location>
        <begin position="117"/>
        <end position="303"/>
    </location>
</feature>
<feature type="transmembrane region" description="Helical" evidence="1">
    <location>
        <begin position="9"/>
        <end position="28"/>
    </location>
</feature>
<keyword evidence="1" id="KW-0472">Membrane</keyword>
<dbReference type="PANTHER" id="PTHR33371">
    <property type="entry name" value="INTERMEMBRANE PHOSPHOLIPID TRANSPORT SYSTEM BINDING PROTEIN MLAD-RELATED"/>
    <property type="match status" value="1"/>
</dbReference>
<evidence type="ECO:0000259" key="3">
    <source>
        <dbReference type="Pfam" id="PF11887"/>
    </source>
</evidence>
<dbReference type="RefSeq" id="WP_357784989.1">
    <property type="nucleotide sequence ID" value="NZ_JBFAKC010000007.1"/>
</dbReference>
<dbReference type="InterPro" id="IPR024516">
    <property type="entry name" value="Mce_C"/>
</dbReference>
<dbReference type="InterPro" id="IPR052336">
    <property type="entry name" value="MlaD_Phospholipid_Transporter"/>
</dbReference>
<dbReference type="Proteomes" id="UP001551695">
    <property type="component" value="Unassembled WGS sequence"/>
</dbReference>
<proteinExistence type="predicted"/>
<gene>
    <name evidence="4" type="ORF">AB0I48_18010</name>
</gene>
<evidence type="ECO:0000256" key="1">
    <source>
        <dbReference type="SAM" id="Phobius"/>
    </source>
</evidence>
<dbReference type="NCBIfam" id="TIGR00996">
    <property type="entry name" value="Mtu_fam_mce"/>
    <property type="match status" value="1"/>
</dbReference>
<keyword evidence="1" id="KW-1133">Transmembrane helix</keyword>
<comment type="caution">
    <text evidence="4">The sequence shown here is derived from an EMBL/GenBank/DDBJ whole genome shotgun (WGS) entry which is preliminary data.</text>
</comment>
<feature type="domain" description="Mce/MlaD" evidence="2">
    <location>
        <begin position="39"/>
        <end position="112"/>
    </location>
</feature>
<evidence type="ECO:0000313" key="5">
    <source>
        <dbReference type="Proteomes" id="UP001551695"/>
    </source>
</evidence>
<dbReference type="PANTHER" id="PTHR33371:SF18">
    <property type="entry name" value="MCE-FAMILY PROTEIN MCE3C"/>
    <property type="match status" value="1"/>
</dbReference>
<sequence length="344" mass="36653">MLQYRGEHLFRHGLVGVVLVVCVILVGLQSQQFITWATTVRYEAVFTEAGGLAVGDDVIVSGVKVGRVTKVSLDNGDARVVFAVDEDIRLGDRTSAQIKTGSLLGKRILTLRSEGGNPLRPLQVIPATRTSSPYSLTDAVGDLTTNVSEMDTESLSRSLDMLSSTLDRIAPQVGPAFDGLTALSKSVNSRNDSVRELLSSTSEVTGILAQRGQQLNSLLLNANSLLEVLAARRQAIVELLANTAAVSRQLTGLVADNEAELAPTLDRLNSVVAMLERNRDNIAAALPGLAKVALTQGEAVSGGPFYNAYVANLIPGSLIQPFIDQAFGVQPQSRIPLPHPEPPR</sequence>
<dbReference type="Pfam" id="PF02470">
    <property type="entry name" value="MlaD"/>
    <property type="match status" value="1"/>
</dbReference>
<dbReference type="InterPro" id="IPR005693">
    <property type="entry name" value="Mce"/>
</dbReference>
<keyword evidence="5" id="KW-1185">Reference proteome</keyword>
<evidence type="ECO:0000313" key="4">
    <source>
        <dbReference type="EMBL" id="MEV0709459.1"/>
    </source>
</evidence>
<protein>
    <submittedName>
        <fullName evidence="4">MCE family protein</fullName>
    </submittedName>
</protein>
<accession>A0ABV3FVL5</accession>
<name>A0ABV3FVL5_9NOCA</name>
<organism evidence="4 5">
    <name type="scientific">Nocardia aurea</name>
    <dbReference type="NCBI Taxonomy" id="2144174"/>
    <lineage>
        <taxon>Bacteria</taxon>
        <taxon>Bacillati</taxon>
        <taxon>Actinomycetota</taxon>
        <taxon>Actinomycetes</taxon>
        <taxon>Mycobacteriales</taxon>
        <taxon>Nocardiaceae</taxon>
        <taxon>Nocardia</taxon>
    </lineage>
</organism>
<dbReference type="PRINTS" id="PR01782">
    <property type="entry name" value="MCEVIRFACTOR"/>
</dbReference>